<gene>
    <name evidence="4" type="ORF">LY90DRAFT_669669</name>
</gene>
<dbReference type="EMBL" id="MCOG01000078">
    <property type="protein sequence ID" value="ORY55388.1"/>
    <property type="molecule type" value="Genomic_DNA"/>
</dbReference>
<keyword evidence="1" id="KW-0175">Coiled coil</keyword>
<proteinExistence type="predicted"/>
<keyword evidence="3" id="KW-1133">Transmembrane helix</keyword>
<dbReference type="OrthoDB" id="10412354at2759"/>
<feature type="transmembrane region" description="Helical" evidence="3">
    <location>
        <begin position="232"/>
        <end position="251"/>
    </location>
</feature>
<feature type="transmembrane region" description="Helical" evidence="3">
    <location>
        <begin position="202"/>
        <end position="220"/>
    </location>
</feature>
<feature type="region of interest" description="Disordered" evidence="2">
    <location>
        <begin position="281"/>
        <end position="305"/>
    </location>
</feature>
<evidence type="ECO:0000313" key="4">
    <source>
        <dbReference type="EMBL" id="ORY55388.1"/>
    </source>
</evidence>
<name>A0A1Y2D7Z6_9FUNG</name>
<reference evidence="4 5" key="1">
    <citation type="submission" date="2016-08" db="EMBL/GenBank/DDBJ databases">
        <title>A Parts List for Fungal Cellulosomes Revealed by Comparative Genomics.</title>
        <authorList>
            <consortium name="DOE Joint Genome Institute"/>
            <person name="Haitjema C.H."/>
            <person name="Gilmore S.P."/>
            <person name="Henske J.K."/>
            <person name="Solomon K.V."/>
            <person name="De Groot R."/>
            <person name="Kuo A."/>
            <person name="Mondo S.J."/>
            <person name="Salamov A.A."/>
            <person name="Labutti K."/>
            <person name="Zhao Z."/>
            <person name="Chiniquy J."/>
            <person name="Barry K."/>
            <person name="Brewer H.M."/>
            <person name="Purvine S.O."/>
            <person name="Wright A.T."/>
            <person name="Boxma B."/>
            <person name="Van Alen T."/>
            <person name="Hackstein J.H."/>
            <person name="Baker S.E."/>
            <person name="Grigoriev I.V."/>
            <person name="O'Malley M.A."/>
        </authorList>
    </citation>
    <scope>NUCLEOTIDE SEQUENCE [LARGE SCALE GENOMIC DNA]</scope>
    <source>
        <strain evidence="4 5">G1</strain>
    </source>
</reference>
<keyword evidence="3" id="KW-0472">Membrane</keyword>
<sequence>MITINNRKHNNNKITKKNLINEVTINNFDTISKVEIKDDIGDTYSFNDFLEESDTENSGIRKTLNNKFNSKRKTIKNENKNDSNSNEAYIKQIGKCDNGTSKQYSNEYIRNKIFLLPNINVKRNFNSNDFALNQFSIIGAIIRYIEGYIKKLRNFDLFIIWLVLIYTNSLLGFSIRIEWVFMEIYSYYYYINLFKLKMRNFFILKFFQLCMNILLAHTMFDNGNLIYTLGNAVIYIIMVACSSGFDLIITLEQRHFINSSPAITRFRKQLASNAIFLNSPFNPQNRNNNNFKSGNKKNSNLTSDGHLRKYTTCKCQNPKDKQDRFYISVSTIMDTYILATWILPEYINNNLRTMINNTKQYIIHHSSSFINPSQNVIEDISYHNRIDTSTLLPIPQLVTEYSSNFDIKVNDKLWDSYAMFITNDGMFVSIIYGLEPNTSYRIKVSLNQHWSSPIDVYTKEKINVNIPKSSNTSELLKDNNQDENNSTSLIATLEHKKNLYHHLQSNLVELVEERKNNHTALKKLKKETTKALSQLKSEIEYTKHFISKDKQNNLKTVKRIQFLKEYIKQTEQSLSEMEKMRTTISDNCETVVKEYEDQLEKLLKEKSNYSKDIEVKRKKMSMCKMEIEEYKKDLDIIKQVNLNIETVELEKIKKLINQLKYNDIPRLDQDIENLNKKSSNNFNDFDKNGVDEHENHIQGRLEKISEFKNDILELESQNNVLMVTISQEKKFKEELKEELKNFNKR</sequence>
<evidence type="ECO:0000313" key="5">
    <source>
        <dbReference type="Proteomes" id="UP000193920"/>
    </source>
</evidence>
<feature type="coiled-coil region" evidence="1">
    <location>
        <begin position="560"/>
        <end position="619"/>
    </location>
</feature>
<feature type="transmembrane region" description="Helical" evidence="3">
    <location>
        <begin position="325"/>
        <end position="343"/>
    </location>
</feature>
<feature type="coiled-coil region" evidence="1">
    <location>
        <begin position="493"/>
        <end position="527"/>
    </location>
</feature>
<dbReference type="AlphaFoldDB" id="A0A1Y2D7Z6"/>
<keyword evidence="3" id="KW-0812">Transmembrane</keyword>
<accession>A0A1Y2D7Z6</accession>
<evidence type="ECO:0000256" key="3">
    <source>
        <dbReference type="SAM" id="Phobius"/>
    </source>
</evidence>
<protein>
    <submittedName>
        <fullName evidence="4">Uncharacterized protein</fullName>
    </submittedName>
</protein>
<evidence type="ECO:0000256" key="1">
    <source>
        <dbReference type="SAM" id="Coils"/>
    </source>
</evidence>
<comment type="caution">
    <text evidence="4">The sequence shown here is derived from an EMBL/GenBank/DDBJ whole genome shotgun (WGS) entry which is preliminary data.</text>
</comment>
<feature type="compositionally biased region" description="Low complexity" evidence="2">
    <location>
        <begin position="281"/>
        <end position="300"/>
    </location>
</feature>
<keyword evidence="5" id="KW-1185">Reference proteome</keyword>
<feature type="transmembrane region" description="Helical" evidence="3">
    <location>
        <begin position="158"/>
        <end position="181"/>
    </location>
</feature>
<evidence type="ECO:0000256" key="2">
    <source>
        <dbReference type="SAM" id="MobiDB-lite"/>
    </source>
</evidence>
<organism evidence="4 5">
    <name type="scientific">Neocallimastix californiae</name>
    <dbReference type="NCBI Taxonomy" id="1754190"/>
    <lineage>
        <taxon>Eukaryota</taxon>
        <taxon>Fungi</taxon>
        <taxon>Fungi incertae sedis</taxon>
        <taxon>Chytridiomycota</taxon>
        <taxon>Chytridiomycota incertae sedis</taxon>
        <taxon>Neocallimastigomycetes</taxon>
        <taxon>Neocallimastigales</taxon>
        <taxon>Neocallimastigaceae</taxon>
        <taxon>Neocallimastix</taxon>
    </lineage>
</organism>
<dbReference type="Proteomes" id="UP000193920">
    <property type="component" value="Unassembled WGS sequence"/>
</dbReference>